<evidence type="ECO:0000256" key="4">
    <source>
        <dbReference type="ARBA" id="ARBA00022692"/>
    </source>
</evidence>
<evidence type="ECO:0000256" key="6">
    <source>
        <dbReference type="ARBA" id="ARBA00022989"/>
    </source>
</evidence>
<name>A0A4S8MS24_DENBC</name>
<evidence type="ECO:0000256" key="3">
    <source>
        <dbReference type="ARBA" id="ARBA00022448"/>
    </source>
</evidence>
<evidence type="ECO:0000256" key="8">
    <source>
        <dbReference type="ARBA" id="ARBA00023098"/>
    </source>
</evidence>
<accession>A0A4S8MS24</accession>
<dbReference type="GO" id="GO:0005789">
    <property type="term" value="C:endoplasmic reticulum membrane"/>
    <property type="evidence" value="ECO:0007669"/>
    <property type="project" value="UniProtKB-SubCell"/>
</dbReference>
<evidence type="ECO:0000313" key="12">
    <source>
        <dbReference type="EMBL" id="THV05651.1"/>
    </source>
</evidence>
<dbReference type="GO" id="GO:0032541">
    <property type="term" value="C:cortical endoplasmic reticulum"/>
    <property type="evidence" value="ECO:0007669"/>
    <property type="project" value="TreeGrafter"/>
</dbReference>
<dbReference type="OrthoDB" id="2192830at2759"/>
<dbReference type="Proteomes" id="UP000297245">
    <property type="component" value="Unassembled WGS sequence"/>
</dbReference>
<dbReference type="GO" id="GO:0097036">
    <property type="term" value="P:regulation of plasma membrane sterol distribution"/>
    <property type="evidence" value="ECO:0007669"/>
    <property type="project" value="UniProtKB-UniRule"/>
</dbReference>
<dbReference type="GO" id="GO:0000139">
    <property type="term" value="C:Golgi membrane"/>
    <property type="evidence" value="ECO:0007669"/>
    <property type="project" value="UniProtKB-SubCell"/>
</dbReference>
<evidence type="ECO:0000256" key="10">
    <source>
        <dbReference type="RuleBase" id="RU368065"/>
    </source>
</evidence>
<protein>
    <recommendedName>
        <fullName evidence="10">Protein ARV</fullName>
    </recommendedName>
</protein>
<evidence type="ECO:0000313" key="13">
    <source>
        <dbReference type="Proteomes" id="UP000297245"/>
    </source>
</evidence>
<feature type="transmembrane region" description="Helical" evidence="10">
    <location>
        <begin position="194"/>
        <end position="217"/>
    </location>
</feature>
<organism evidence="12 13">
    <name type="scientific">Dendrothele bispora (strain CBS 962.96)</name>
    <dbReference type="NCBI Taxonomy" id="1314807"/>
    <lineage>
        <taxon>Eukaryota</taxon>
        <taxon>Fungi</taxon>
        <taxon>Dikarya</taxon>
        <taxon>Basidiomycota</taxon>
        <taxon>Agaricomycotina</taxon>
        <taxon>Agaricomycetes</taxon>
        <taxon>Agaricomycetidae</taxon>
        <taxon>Agaricales</taxon>
        <taxon>Agaricales incertae sedis</taxon>
        <taxon>Dendrothele</taxon>
    </lineage>
</organism>
<keyword evidence="3 10" id="KW-0813">Transport</keyword>
<gene>
    <name evidence="12" type="ORF">K435DRAFT_647038</name>
</gene>
<evidence type="ECO:0000256" key="5">
    <source>
        <dbReference type="ARBA" id="ARBA00022824"/>
    </source>
</evidence>
<feature type="transmembrane region" description="Helical" evidence="10">
    <location>
        <begin position="278"/>
        <end position="301"/>
    </location>
</feature>
<dbReference type="EMBL" id="ML179048">
    <property type="protein sequence ID" value="THV05651.1"/>
    <property type="molecule type" value="Genomic_DNA"/>
</dbReference>
<comment type="function">
    <text evidence="10">Regulates also the sphingolipid metabolism.</text>
</comment>
<dbReference type="Pfam" id="PF04161">
    <property type="entry name" value="Arv1"/>
    <property type="match status" value="1"/>
</dbReference>
<dbReference type="GO" id="GO:0016125">
    <property type="term" value="P:sterol metabolic process"/>
    <property type="evidence" value="ECO:0007669"/>
    <property type="project" value="UniProtKB-UniRule"/>
</dbReference>
<proteinExistence type="inferred from homology"/>
<dbReference type="InterPro" id="IPR007290">
    <property type="entry name" value="Arv1"/>
</dbReference>
<comment type="subcellular location">
    <subcellularLocation>
        <location evidence="1 10">Endoplasmic reticulum membrane</location>
        <topology evidence="1 10">Multi-pass membrane protein</topology>
    </subcellularLocation>
    <subcellularLocation>
        <location evidence="10">Golgi apparatus membrane</location>
        <topology evidence="10">Multi-pass membrane protein</topology>
    </subcellularLocation>
</comment>
<dbReference type="GO" id="GO:0032366">
    <property type="term" value="P:intracellular sterol transport"/>
    <property type="evidence" value="ECO:0007669"/>
    <property type="project" value="UniProtKB-UniRule"/>
</dbReference>
<keyword evidence="4 10" id="KW-0812">Transmembrane</keyword>
<keyword evidence="10" id="KW-0333">Golgi apparatus</keyword>
<keyword evidence="13" id="KW-1185">Reference proteome</keyword>
<sequence length="329" mass="37310">MPICTTCTHWVPHLYTVYQSAHNLRLEQCTNCHAFADPYVEHDTLTLTIDLILLKRGVYRHLLYNRGTPPRRADSKGETEGLTPRRATTTSDDREWSRWALVLQLAKNLVFLDAFIRWSHLSMASHAGTSSDVSPWSLETIADFTRIFIGCLLETIAFHSGIILVSYVVLKAIDFIKSFSSNPSSKPSTIRREFRFSLIPLSLFYSSLTKLFLLFLLTVWRPLKTPPAAQSHDQYTHVPDLWTWNDTSILDALSFLNDDQLDRGWIVRNVLGGMSAGFGLRVILDLHPAFTTIIILFGWIAKTAVAELIGRWVAGDEKTGEVWLAYSIP</sequence>
<keyword evidence="10" id="KW-0746">Sphingolipid metabolism</keyword>
<comment type="function">
    <text evidence="10">Mediator of sterol homeostasis involved in sterol uptake, trafficking and distribution into membranes.</text>
</comment>
<evidence type="ECO:0000256" key="9">
    <source>
        <dbReference type="ARBA" id="ARBA00023136"/>
    </source>
</evidence>
<evidence type="ECO:0000256" key="11">
    <source>
        <dbReference type="SAM" id="MobiDB-lite"/>
    </source>
</evidence>
<dbReference type="AlphaFoldDB" id="A0A4S8MS24"/>
<keyword evidence="5 10" id="KW-0256">Endoplasmic reticulum</keyword>
<dbReference type="PANTHER" id="PTHR14467">
    <property type="entry name" value="ARV1"/>
    <property type="match status" value="1"/>
</dbReference>
<keyword evidence="9 10" id="KW-0472">Membrane</keyword>
<keyword evidence="6 10" id="KW-1133">Transmembrane helix</keyword>
<comment type="similarity">
    <text evidence="2 10">Belongs to the ARV1 family.</text>
</comment>
<feature type="transmembrane region" description="Helical" evidence="10">
    <location>
        <begin position="147"/>
        <end position="173"/>
    </location>
</feature>
<keyword evidence="8 10" id="KW-0443">Lipid metabolism</keyword>
<keyword evidence="7 10" id="KW-0445">Lipid transport</keyword>
<evidence type="ECO:0000256" key="2">
    <source>
        <dbReference type="ARBA" id="ARBA00009187"/>
    </source>
</evidence>
<evidence type="ECO:0000256" key="1">
    <source>
        <dbReference type="ARBA" id="ARBA00004477"/>
    </source>
</evidence>
<evidence type="ECO:0000256" key="7">
    <source>
        <dbReference type="ARBA" id="ARBA00023055"/>
    </source>
</evidence>
<dbReference type="PANTHER" id="PTHR14467:SF0">
    <property type="entry name" value="PROTEIN ARV1"/>
    <property type="match status" value="1"/>
</dbReference>
<feature type="region of interest" description="Disordered" evidence="11">
    <location>
        <begin position="69"/>
        <end position="89"/>
    </location>
</feature>
<dbReference type="GO" id="GO:0006665">
    <property type="term" value="P:sphingolipid metabolic process"/>
    <property type="evidence" value="ECO:0007669"/>
    <property type="project" value="UniProtKB-UniRule"/>
</dbReference>
<reference evidence="12 13" key="1">
    <citation type="journal article" date="2019" name="Nat. Ecol. Evol.">
        <title>Megaphylogeny resolves global patterns of mushroom evolution.</title>
        <authorList>
            <person name="Varga T."/>
            <person name="Krizsan K."/>
            <person name="Foldi C."/>
            <person name="Dima B."/>
            <person name="Sanchez-Garcia M."/>
            <person name="Sanchez-Ramirez S."/>
            <person name="Szollosi G.J."/>
            <person name="Szarkandi J.G."/>
            <person name="Papp V."/>
            <person name="Albert L."/>
            <person name="Andreopoulos W."/>
            <person name="Angelini C."/>
            <person name="Antonin V."/>
            <person name="Barry K.W."/>
            <person name="Bougher N.L."/>
            <person name="Buchanan P."/>
            <person name="Buyck B."/>
            <person name="Bense V."/>
            <person name="Catcheside P."/>
            <person name="Chovatia M."/>
            <person name="Cooper J."/>
            <person name="Damon W."/>
            <person name="Desjardin D."/>
            <person name="Finy P."/>
            <person name="Geml J."/>
            <person name="Haridas S."/>
            <person name="Hughes K."/>
            <person name="Justo A."/>
            <person name="Karasinski D."/>
            <person name="Kautmanova I."/>
            <person name="Kiss B."/>
            <person name="Kocsube S."/>
            <person name="Kotiranta H."/>
            <person name="LaButti K.M."/>
            <person name="Lechner B.E."/>
            <person name="Liimatainen K."/>
            <person name="Lipzen A."/>
            <person name="Lukacs Z."/>
            <person name="Mihaltcheva S."/>
            <person name="Morgado L.N."/>
            <person name="Niskanen T."/>
            <person name="Noordeloos M.E."/>
            <person name="Ohm R.A."/>
            <person name="Ortiz-Santana B."/>
            <person name="Ovrebo C."/>
            <person name="Racz N."/>
            <person name="Riley R."/>
            <person name="Savchenko A."/>
            <person name="Shiryaev A."/>
            <person name="Soop K."/>
            <person name="Spirin V."/>
            <person name="Szebenyi C."/>
            <person name="Tomsovsky M."/>
            <person name="Tulloss R.E."/>
            <person name="Uehling J."/>
            <person name="Grigoriev I.V."/>
            <person name="Vagvolgyi C."/>
            <person name="Papp T."/>
            <person name="Martin F.M."/>
            <person name="Miettinen O."/>
            <person name="Hibbett D.S."/>
            <person name="Nagy L.G."/>
        </authorList>
    </citation>
    <scope>NUCLEOTIDE SEQUENCE [LARGE SCALE GENOMIC DNA]</scope>
    <source>
        <strain evidence="12 13">CBS 962.96</strain>
    </source>
</reference>